<name>A0ABP5EWG3_9MICO</name>
<keyword evidence="2 4" id="KW-0238">DNA-binding</keyword>
<dbReference type="PROSITE" id="PS01081">
    <property type="entry name" value="HTH_TETR_1"/>
    <property type="match status" value="1"/>
</dbReference>
<sequence length="151" mass="16121">MGRIPEFDRSAVLSRAAQQFAEYGYEGTSMSRLVEATGLQRGSIYAAFGSKAELFRESFTGVVDAPGLQADLLTDLLTVALRERAAVDGKVADGAVRAIARLGEELARGAHRSGSPQESSARSGTLVAHRLFARLLDRAGIADRVARTRGE</sequence>
<evidence type="ECO:0000256" key="3">
    <source>
        <dbReference type="ARBA" id="ARBA00023163"/>
    </source>
</evidence>
<evidence type="ECO:0000256" key="4">
    <source>
        <dbReference type="PROSITE-ProRule" id="PRU00335"/>
    </source>
</evidence>
<dbReference type="EMBL" id="BAAANO010000018">
    <property type="protein sequence ID" value="GAA2009716.1"/>
    <property type="molecule type" value="Genomic_DNA"/>
</dbReference>
<dbReference type="RefSeq" id="WP_344309425.1">
    <property type="nucleotide sequence ID" value="NZ_BAAANO010000018.1"/>
</dbReference>
<evidence type="ECO:0000256" key="2">
    <source>
        <dbReference type="ARBA" id="ARBA00023125"/>
    </source>
</evidence>
<dbReference type="PROSITE" id="PS50977">
    <property type="entry name" value="HTH_TETR_2"/>
    <property type="match status" value="1"/>
</dbReference>
<proteinExistence type="predicted"/>
<gene>
    <name evidence="6" type="ORF">GCM10009755_20740</name>
</gene>
<dbReference type="InterPro" id="IPR023772">
    <property type="entry name" value="DNA-bd_HTH_TetR-type_CS"/>
</dbReference>
<evidence type="ECO:0000313" key="6">
    <source>
        <dbReference type="EMBL" id="GAA2009716.1"/>
    </source>
</evidence>
<dbReference type="Proteomes" id="UP001500755">
    <property type="component" value="Unassembled WGS sequence"/>
</dbReference>
<organism evidence="6 7">
    <name type="scientific">Brevibacterium samyangense</name>
    <dbReference type="NCBI Taxonomy" id="366888"/>
    <lineage>
        <taxon>Bacteria</taxon>
        <taxon>Bacillati</taxon>
        <taxon>Actinomycetota</taxon>
        <taxon>Actinomycetes</taxon>
        <taxon>Micrococcales</taxon>
        <taxon>Brevibacteriaceae</taxon>
        <taxon>Brevibacterium</taxon>
    </lineage>
</organism>
<feature type="DNA-binding region" description="H-T-H motif" evidence="4">
    <location>
        <begin position="29"/>
        <end position="48"/>
    </location>
</feature>
<dbReference type="SUPFAM" id="SSF46689">
    <property type="entry name" value="Homeodomain-like"/>
    <property type="match status" value="1"/>
</dbReference>
<evidence type="ECO:0000313" key="7">
    <source>
        <dbReference type="Proteomes" id="UP001500755"/>
    </source>
</evidence>
<dbReference type="InterPro" id="IPR001647">
    <property type="entry name" value="HTH_TetR"/>
</dbReference>
<keyword evidence="3" id="KW-0804">Transcription</keyword>
<keyword evidence="1" id="KW-0805">Transcription regulation</keyword>
<protein>
    <recommendedName>
        <fullName evidence="5">HTH tetR-type domain-containing protein</fullName>
    </recommendedName>
</protein>
<dbReference type="PANTHER" id="PTHR47506">
    <property type="entry name" value="TRANSCRIPTIONAL REGULATORY PROTEIN"/>
    <property type="match status" value="1"/>
</dbReference>
<comment type="caution">
    <text evidence="6">The sequence shown here is derived from an EMBL/GenBank/DDBJ whole genome shotgun (WGS) entry which is preliminary data.</text>
</comment>
<feature type="domain" description="HTH tetR-type" evidence="5">
    <location>
        <begin position="6"/>
        <end position="66"/>
    </location>
</feature>
<evidence type="ECO:0000256" key="1">
    <source>
        <dbReference type="ARBA" id="ARBA00023015"/>
    </source>
</evidence>
<dbReference type="Pfam" id="PF00440">
    <property type="entry name" value="TetR_N"/>
    <property type="match status" value="1"/>
</dbReference>
<dbReference type="PRINTS" id="PR00455">
    <property type="entry name" value="HTHTETR"/>
</dbReference>
<dbReference type="InterPro" id="IPR009057">
    <property type="entry name" value="Homeodomain-like_sf"/>
</dbReference>
<dbReference type="Gene3D" id="1.10.10.60">
    <property type="entry name" value="Homeodomain-like"/>
    <property type="match status" value="1"/>
</dbReference>
<evidence type="ECO:0000259" key="5">
    <source>
        <dbReference type="PROSITE" id="PS50977"/>
    </source>
</evidence>
<accession>A0ABP5EWG3</accession>
<keyword evidence="7" id="KW-1185">Reference proteome</keyword>
<dbReference type="PANTHER" id="PTHR47506:SF1">
    <property type="entry name" value="HTH-TYPE TRANSCRIPTIONAL REGULATOR YJDC"/>
    <property type="match status" value="1"/>
</dbReference>
<reference evidence="7" key="1">
    <citation type="journal article" date="2019" name="Int. J. Syst. Evol. Microbiol.">
        <title>The Global Catalogue of Microorganisms (GCM) 10K type strain sequencing project: providing services to taxonomists for standard genome sequencing and annotation.</title>
        <authorList>
            <consortium name="The Broad Institute Genomics Platform"/>
            <consortium name="The Broad Institute Genome Sequencing Center for Infectious Disease"/>
            <person name="Wu L."/>
            <person name="Ma J."/>
        </authorList>
    </citation>
    <scope>NUCLEOTIDE SEQUENCE [LARGE SCALE GENOMIC DNA]</scope>
    <source>
        <strain evidence="7">JCM 14546</strain>
    </source>
</reference>